<evidence type="ECO:0000313" key="3">
    <source>
        <dbReference type="Proteomes" id="UP000726136"/>
    </source>
</evidence>
<keyword evidence="3" id="KW-1185">Reference proteome</keyword>
<feature type="transmembrane region" description="Helical" evidence="1">
    <location>
        <begin position="63"/>
        <end position="84"/>
    </location>
</feature>
<sequence length="85" mass="9987">VTNTDRVAPDFPDRFGSAALTIYFDKFGWYAPDKISIQPQFIKGGELRNNKENIIEAGFPRFLFYYAEYIFFIIRVIIYFFLLVG</sequence>
<reference evidence="2 3" key="1">
    <citation type="journal article" date="2021" name="PeerJ">
        <title>Analysis of 44 Vibrio anguillarum genomes reveals high genetic diversity.</title>
        <authorList>
            <person name="Hansen M.J."/>
            <person name="Dalsgaard I."/>
        </authorList>
    </citation>
    <scope>NUCLEOTIDE SEQUENCE [LARGE SCALE GENOMIC DNA]</scope>
    <source>
        <strain evidence="2 3">040915-1/1B</strain>
    </source>
</reference>
<evidence type="ECO:0000256" key="1">
    <source>
        <dbReference type="SAM" id="Phobius"/>
    </source>
</evidence>
<dbReference type="Proteomes" id="UP000726136">
    <property type="component" value="Unassembled WGS sequence"/>
</dbReference>
<keyword evidence="1" id="KW-1133">Transmembrane helix</keyword>
<protein>
    <submittedName>
        <fullName evidence="2">Uncharacterized protein</fullName>
    </submittedName>
</protein>
<keyword evidence="1" id="KW-0812">Transmembrane</keyword>
<feature type="non-terminal residue" evidence="2">
    <location>
        <position position="1"/>
    </location>
</feature>
<comment type="caution">
    <text evidence="2">The sequence shown here is derived from an EMBL/GenBank/DDBJ whole genome shotgun (WGS) entry which is preliminary data.</text>
</comment>
<evidence type="ECO:0000313" key="2">
    <source>
        <dbReference type="EMBL" id="MBF4377062.1"/>
    </source>
</evidence>
<proteinExistence type="predicted"/>
<accession>A0ABR9ZGE5</accession>
<organism evidence="2 3">
    <name type="scientific">Vibrio anguillarum</name>
    <name type="common">Listonella anguillarum</name>
    <dbReference type="NCBI Taxonomy" id="55601"/>
    <lineage>
        <taxon>Bacteria</taxon>
        <taxon>Pseudomonadati</taxon>
        <taxon>Pseudomonadota</taxon>
        <taxon>Gammaproteobacteria</taxon>
        <taxon>Vibrionales</taxon>
        <taxon>Vibrionaceae</taxon>
        <taxon>Vibrio</taxon>
    </lineage>
</organism>
<keyword evidence="1" id="KW-0472">Membrane</keyword>
<name>A0ABR9ZGE5_VIBAN</name>
<gene>
    <name evidence="2" type="ORF">EAY46_29240</name>
</gene>
<dbReference type="EMBL" id="RDPI01001365">
    <property type="protein sequence ID" value="MBF4377062.1"/>
    <property type="molecule type" value="Genomic_DNA"/>
</dbReference>